<keyword evidence="2 9" id="KW-0813">Transport</keyword>
<dbReference type="RefSeq" id="WP_146959156.1">
    <property type="nucleotide sequence ID" value="NZ_CP042467.1"/>
</dbReference>
<dbReference type="GO" id="GO:0033281">
    <property type="term" value="C:TAT protein transport complex"/>
    <property type="evidence" value="ECO:0007669"/>
    <property type="project" value="UniProtKB-UniRule"/>
</dbReference>
<comment type="similarity">
    <text evidence="9">Belongs to the TatA/E family.</text>
</comment>
<evidence type="ECO:0000256" key="7">
    <source>
        <dbReference type="ARBA" id="ARBA00023136"/>
    </source>
</evidence>
<evidence type="ECO:0000256" key="5">
    <source>
        <dbReference type="ARBA" id="ARBA00022989"/>
    </source>
</evidence>
<feature type="region of interest" description="Disordered" evidence="10">
    <location>
        <begin position="50"/>
        <end position="91"/>
    </location>
</feature>
<keyword evidence="12" id="KW-1185">Reference proteome</keyword>
<dbReference type="AlphaFoldDB" id="A0A5B8XQA5"/>
<evidence type="ECO:0000313" key="12">
    <source>
        <dbReference type="Proteomes" id="UP000321595"/>
    </source>
</evidence>
<sequence length="129" mass="14584">MFGFSLTEILLILAVALVVLGPEKIPDVARMLGKGIREVRKASNMMRDALMIDDPGPSARPKPQPRASQPAMEEEQDWVPDPTPQRDIKLSSCSPRLKSDEITEVELSERKTVEKMREVYLHIPYIETI</sequence>
<dbReference type="GO" id="GO:0006886">
    <property type="term" value="P:intracellular protein transport"/>
    <property type="evidence" value="ECO:0007669"/>
    <property type="project" value="UniProtKB-ARBA"/>
</dbReference>
<accession>A0A5B8XQA5</accession>
<dbReference type="Pfam" id="PF02416">
    <property type="entry name" value="TatA_B_E"/>
    <property type="match status" value="1"/>
</dbReference>
<dbReference type="GO" id="GO:0008320">
    <property type="term" value="F:protein transmembrane transporter activity"/>
    <property type="evidence" value="ECO:0007669"/>
    <property type="project" value="UniProtKB-UniRule"/>
</dbReference>
<evidence type="ECO:0000256" key="9">
    <source>
        <dbReference type="HAMAP-Rule" id="MF_00236"/>
    </source>
</evidence>
<dbReference type="HAMAP" id="MF_00236">
    <property type="entry name" value="TatA_E"/>
    <property type="match status" value="1"/>
</dbReference>
<dbReference type="EMBL" id="CP042467">
    <property type="protein sequence ID" value="QED27471.1"/>
    <property type="molecule type" value="Genomic_DNA"/>
</dbReference>
<dbReference type="OrthoDB" id="9810561at2"/>
<keyword evidence="7 9" id="KW-0472">Membrane</keyword>
<gene>
    <name evidence="9" type="primary">tatA</name>
    <name evidence="11" type="ORF">FRD01_09505</name>
</gene>
<comment type="subcellular location">
    <subcellularLocation>
        <location evidence="9">Cell membrane</location>
        <topology evidence="9">Single-pass membrane protein</topology>
    </subcellularLocation>
    <subcellularLocation>
        <location evidence="1">Membrane</location>
        <topology evidence="1">Single-pass membrane protein</topology>
    </subcellularLocation>
</comment>
<name>A0A5B8XQA5_9DELT</name>
<dbReference type="Gene3D" id="1.20.5.3310">
    <property type="match status" value="1"/>
</dbReference>
<evidence type="ECO:0000256" key="8">
    <source>
        <dbReference type="ARBA" id="ARBA00025340"/>
    </source>
</evidence>
<dbReference type="GO" id="GO:0043953">
    <property type="term" value="P:protein transport by the Tat complex"/>
    <property type="evidence" value="ECO:0007669"/>
    <property type="project" value="UniProtKB-UniRule"/>
</dbReference>
<dbReference type="PRINTS" id="PR01506">
    <property type="entry name" value="TATBPROTEIN"/>
</dbReference>
<dbReference type="Proteomes" id="UP000321595">
    <property type="component" value="Chromosome"/>
</dbReference>
<dbReference type="KEGG" id="bbae:FRD01_09505"/>
<dbReference type="InterPro" id="IPR006312">
    <property type="entry name" value="TatA/E"/>
</dbReference>
<evidence type="ECO:0000256" key="2">
    <source>
        <dbReference type="ARBA" id="ARBA00022448"/>
    </source>
</evidence>
<keyword evidence="4 9" id="KW-0653">Protein transport</keyword>
<dbReference type="PANTHER" id="PTHR33162">
    <property type="entry name" value="SEC-INDEPENDENT PROTEIN TRANSLOCASE PROTEIN TATA, CHLOROPLASTIC"/>
    <property type="match status" value="1"/>
</dbReference>
<organism evidence="11 12">
    <name type="scientific">Microvenator marinus</name>
    <dbReference type="NCBI Taxonomy" id="2600177"/>
    <lineage>
        <taxon>Bacteria</taxon>
        <taxon>Deltaproteobacteria</taxon>
        <taxon>Bradymonadales</taxon>
        <taxon>Microvenatoraceae</taxon>
        <taxon>Microvenator</taxon>
    </lineage>
</organism>
<proteinExistence type="inferred from homology"/>
<evidence type="ECO:0000256" key="10">
    <source>
        <dbReference type="SAM" id="MobiDB-lite"/>
    </source>
</evidence>
<comment type="function">
    <text evidence="8">Part of the twin-arginine translocation (Tat) system that transports large folded proteins containing a characteristic twin-arginine motif in their signal peptide across the thylakoid membrane. Involved in delta pH-dependent protein transport required for chloroplast development, especially thylakoid membrane formation. TATC and TATB mediate precursor recognition, whereas TATA facilitates translocation.</text>
</comment>
<evidence type="ECO:0000256" key="4">
    <source>
        <dbReference type="ARBA" id="ARBA00022927"/>
    </source>
</evidence>
<keyword evidence="6 9" id="KW-0811">Translocation</keyword>
<evidence type="ECO:0000313" key="11">
    <source>
        <dbReference type="EMBL" id="QED27471.1"/>
    </source>
</evidence>
<keyword evidence="5 9" id="KW-1133">Transmembrane helix</keyword>
<evidence type="ECO:0000256" key="1">
    <source>
        <dbReference type="ARBA" id="ARBA00004167"/>
    </source>
</evidence>
<keyword evidence="9" id="KW-1003">Cell membrane</keyword>
<evidence type="ECO:0000256" key="3">
    <source>
        <dbReference type="ARBA" id="ARBA00022692"/>
    </source>
</evidence>
<evidence type="ECO:0000256" key="6">
    <source>
        <dbReference type="ARBA" id="ARBA00023010"/>
    </source>
</evidence>
<comment type="function">
    <text evidence="9">Part of the twin-arginine translocation (Tat) system that transports large folded proteins containing a characteristic twin-arginine motif in their signal peptide across membranes. TatA could form the protein-conducting channel of the Tat system.</text>
</comment>
<protein>
    <recommendedName>
        <fullName evidence="9">Sec-independent protein translocase protein TatA</fullName>
    </recommendedName>
</protein>
<dbReference type="PANTHER" id="PTHR33162:SF1">
    <property type="entry name" value="SEC-INDEPENDENT PROTEIN TRANSLOCASE PROTEIN TATA, CHLOROPLASTIC"/>
    <property type="match status" value="1"/>
</dbReference>
<reference evidence="11 12" key="1">
    <citation type="submission" date="2019-08" db="EMBL/GenBank/DDBJ databases">
        <authorList>
            <person name="Liang Q."/>
        </authorList>
    </citation>
    <scope>NUCLEOTIDE SEQUENCE [LARGE SCALE GENOMIC DNA]</scope>
    <source>
        <strain evidence="11 12">V1718</strain>
    </source>
</reference>
<dbReference type="InterPro" id="IPR003369">
    <property type="entry name" value="TatA/B/E"/>
</dbReference>
<comment type="subunit">
    <text evidence="9">Forms a complex with TatC.</text>
</comment>
<keyword evidence="3 9" id="KW-0812">Transmembrane</keyword>